<dbReference type="STRING" id="55802.TBCH5v1_0806"/>
<dbReference type="NCBIfam" id="NF001884">
    <property type="entry name" value="PRK00630.1"/>
    <property type="match status" value="1"/>
</dbReference>
<sequence length="139" mass="15959">MKKIVRFGVSIPQDLLVKFDKIIDEKGYTNRSEAIRDLIRDFIVRHEWEVGDEEVAGTITIVYNHDEAEVVKELLDLQHDYIDEIVSSLHVHMDEHNCLEVVVVKGKATRIKKIAERLISLKGVKHGKLVMTTTGRELV</sequence>
<name>A0A0S1XAI5_THEBA</name>
<dbReference type="NCBIfam" id="NF002169">
    <property type="entry name" value="PRK01002.1"/>
    <property type="match status" value="1"/>
</dbReference>
<feature type="binding site" evidence="8">
    <location>
        <position position="79"/>
    </location>
    <ligand>
        <name>Ni(2+)</name>
        <dbReference type="ChEBI" id="CHEBI:49786"/>
    </ligand>
</feature>
<evidence type="ECO:0000256" key="2">
    <source>
        <dbReference type="ARBA" id="ARBA00008478"/>
    </source>
</evidence>
<accession>A0A0S1XAI5</accession>
<feature type="domain" description="Transcription factor NikR nickel binding C-terminal" evidence="10">
    <location>
        <begin position="56"/>
        <end position="132"/>
    </location>
</feature>
<comment type="similarity">
    <text evidence="2 8">Belongs to the transcriptional regulatory CopG/NikR family.</text>
</comment>
<dbReference type="PANTHER" id="PTHR34719">
    <property type="entry name" value="NICKEL-RESPONSIVE REGULATOR"/>
    <property type="match status" value="1"/>
</dbReference>
<dbReference type="CDD" id="cd22231">
    <property type="entry name" value="RHH_NikR_HicB-like"/>
    <property type="match status" value="1"/>
</dbReference>
<proteinExistence type="inferred from homology"/>
<protein>
    <recommendedName>
        <fullName evidence="8">Putative nickel-responsive regulator</fullName>
    </recommendedName>
</protein>
<dbReference type="Pfam" id="PF08753">
    <property type="entry name" value="NikR_C"/>
    <property type="match status" value="1"/>
</dbReference>
<dbReference type="SUPFAM" id="SSF47598">
    <property type="entry name" value="Ribbon-helix-helix"/>
    <property type="match status" value="1"/>
</dbReference>
<feature type="domain" description="Ribbon-helix-helix protein CopG" evidence="9">
    <location>
        <begin position="5"/>
        <end position="45"/>
    </location>
</feature>
<dbReference type="PANTHER" id="PTHR34719:SF2">
    <property type="entry name" value="NICKEL-RESPONSIVE REGULATOR"/>
    <property type="match status" value="1"/>
</dbReference>
<keyword evidence="5 8" id="KW-0805">Transcription regulation</keyword>
<dbReference type="InterPro" id="IPR013321">
    <property type="entry name" value="Arc_rbn_hlx_hlx"/>
</dbReference>
<dbReference type="InterPro" id="IPR002145">
    <property type="entry name" value="CopG"/>
</dbReference>
<dbReference type="PATRIC" id="fig|55802.8.peg.804"/>
<dbReference type="NCBIfam" id="NF002815">
    <property type="entry name" value="PRK02967.1"/>
    <property type="match status" value="1"/>
</dbReference>
<dbReference type="GO" id="GO:0010045">
    <property type="term" value="P:response to nickel cation"/>
    <property type="evidence" value="ECO:0007669"/>
    <property type="project" value="InterPro"/>
</dbReference>
<evidence type="ECO:0000313" key="12">
    <source>
        <dbReference type="Proteomes" id="UP000066042"/>
    </source>
</evidence>
<dbReference type="InterPro" id="IPR014864">
    <property type="entry name" value="TF_NikR_Ni-bd_C"/>
</dbReference>
<evidence type="ECO:0000256" key="4">
    <source>
        <dbReference type="ARBA" id="ARBA00022723"/>
    </source>
</evidence>
<evidence type="ECO:0000256" key="5">
    <source>
        <dbReference type="ARBA" id="ARBA00023015"/>
    </source>
</evidence>
<evidence type="ECO:0000256" key="1">
    <source>
        <dbReference type="ARBA" id="ARBA00002339"/>
    </source>
</evidence>
<dbReference type="AlphaFoldDB" id="A0A0S1XAI5"/>
<evidence type="ECO:0000256" key="7">
    <source>
        <dbReference type="ARBA" id="ARBA00023163"/>
    </source>
</evidence>
<keyword evidence="4 8" id="KW-0479">Metal-binding</keyword>
<keyword evidence="6 8" id="KW-0238">DNA-binding</keyword>
<dbReference type="RefSeq" id="WP_056933589.1">
    <property type="nucleotide sequence ID" value="NZ_CP013050.1"/>
</dbReference>
<evidence type="ECO:0000259" key="9">
    <source>
        <dbReference type="Pfam" id="PF01402"/>
    </source>
</evidence>
<reference evidence="11 12" key="1">
    <citation type="journal article" date="2016" name="Genome Announc.">
        <title>Complete genome sequence of the hyperthermophilic and piezophilic archaeon Thermococcus barophilus Ch5, capable of growth at the expense of hydrogenogenesis from carbon monoxide and formate.</title>
        <authorList>
            <person name="Oger P."/>
            <person name="Sokolova T.G."/>
            <person name="Kozhevnikova D.A."/>
            <person name="Taranov E.A."/>
            <person name="Vannier P."/>
            <person name="Lee H.S."/>
            <person name="Kwon K.K."/>
            <person name="Kang S.G."/>
            <person name="Lee J.H."/>
            <person name="Bonch-Osmolovskaya E.A."/>
            <person name="Lebedinsky A.V."/>
        </authorList>
    </citation>
    <scope>NUCLEOTIDE SEQUENCE [LARGE SCALE GENOMIC DNA]</scope>
    <source>
        <strain evidence="12">Ch5</strain>
    </source>
</reference>
<feature type="binding site" evidence="8">
    <location>
        <position position="98"/>
    </location>
    <ligand>
        <name>Ni(2+)</name>
        <dbReference type="ChEBI" id="CHEBI:49786"/>
    </ligand>
</feature>
<dbReference type="InterPro" id="IPR022988">
    <property type="entry name" value="Ni_resp_reg_NikR"/>
</dbReference>
<dbReference type="Gene3D" id="3.30.70.1150">
    <property type="entry name" value="ACT-like. Chain A, domain 2"/>
    <property type="match status" value="1"/>
</dbReference>
<dbReference type="EMBL" id="CP013050">
    <property type="protein sequence ID" value="ALM74760.1"/>
    <property type="molecule type" value="Genomic_DNA"/>
</dbReference>
<dbReference type="SUPFAM" id="SSF55021">
    <property type="entry name" value="ACT-like"/>
    <property type="match status" value="1"/>
</dbReference>
<comment type="function">
    <text evidence="1 8">Transcriptional regulator.</text>
</comment>
<keyword evidence="3 8" id="KW-0533">Nickel</keyword>
<evidence type="ECO:0000256" key="3">
    <source>
        <dbReference type="ARBA" id="ARBA00022596"/>
    </source>
</evidence>
<dbReference type="GO" id="GO:0003700">
    <property type="term" value="F:DNA-binding transcription factor activity"/>
    <property type="evidence" value="ECO:0007669"/>
    <property type="project" value="UniProtKB-UniRule"/>
</dbReference>
<evidence type="ECO:0000313" key="11">
    <source>
        <dbReference type="EMBL" id="ALM74760.1"/>
    </source>
</evidence>
<dbReference type="InterPro" id="IPR027271">
    <property type="entry name" value="Acetolactate_synth/TF_NikR_C"/>
</dbReference>
<feature type="binding site" evidence="8">
    <location>
        <position position="90"/>
    </location>
    <ligand>
        <name>Ni(2+)</name>
        <dbReference type="ChEBI" id="CHEBI:49786"/>
    </ligand>
</feature>
<dbReference type="InterPro" id="IPR045865">
    <property type="entry name" value="ACT-like_dom_sf"/>
</dbReference>
<dbReference type="Proteomes" id="UP000066042">
    <property type="component" value="Chromosome"/>
</dbReference>
<dbReference type="InterPro" id="IPR050192">
    <property type="entry name" value="CopG/NikR_regulator"/>
</dbReference>
<comment type="cofactor">
    <cofactor evidence="8">
        <name>Ni(2+)</name>
        <dbReference type="ChEBI" id="CHEBI:49786"/>
    </cofactor>
    <text evidence="8">Binds 1 nickel ion per subunit.</text>
</comment>
<evidence type="ECO:0000256" key="8">
    <source>
        <dbReference type="HAMAP-Rule" id="MF_00476"/>
    </source>
</evidence>
<dbReference type="GO" id="GO:0016151">
    <property type="term" value="F:nickel cation binding"/>
    <property type="evidence" value="ECO:0007669"/>
    <property type="project" value="UniProtKB-UniRule"/>
</dbReference>
<dbReference type="GeneID" id="26136082"/>
<dbReference type="Pfam" id="PF01402">
    <property type="entry name" value="RHH_1"/>
    <property type="match status" value="1"/>
</dbReference>
<evidence type="ECO:0000259" key="10">
    <source>
        <dbReference type="Pfam" id="PF08753"/>
    </source>
</evidence>
<evidence type="ECO:0000256" key="6">
    <source>
        <dbReference type="ARBA" id="ARBA00023125"/>
    </source>
</evidence>
<keyword evidence="7 8" id="KW-0804">Transcription</keyword>
<dbReference type="Gene3D" id="1.10.1220.10">
    <property type="entry name" value="Met repressor-like"/>
    <property type="match status" value="1"/>
</dbReference>
<dbReference type="GO" id="GO:0003677">
    <property type="term" value="F:DNA binding"/>
    <property type="evidence" value="ECO:0007669"/>
    <property type="project" value="UniProtKB-KW"/>
</dbReference>
<feature type="binding site" evidence="8">
    <location>
        <position position="92"/>
    </location>
    <ligand>
        <name>Ni(2+)</name>
        <dbReference type="ChEBI" id="CHEBI:49786"/>
    </ligand>
</feature>
<dbReference type="InterPro" id="IPR010985">
    <property type="entry name" value="Ribbon_hlx_hlx"/>
</dbReference>
<dbReference type="HAMAP" id="MF_00476">
    <property type="entry name" value="NikR"/>
    <property type="match status" value="1"/>
</dbReference>
<dbReference type="NCBIfam" id="NF003381">
    <property type="entry name" value="PRK04460.1"/>
    <property type="match status" value="1"/>
</dbReference>
<gene>
    <name evidence="11" type="ORF">TBCH5v1_0806</name>
</gene>
<organism evidence="11 12">
    <name type="scientific">Thermococcus barophilus</name>
    <dbReference type="NCBI Taxonomy" id="55802"/>
    <lineage>
        <taxon>Archaea</taxon>
        <taxon>Methanobacteriati</taxon>
        <taxon>Methanobacteriota</taxon>
        <taxon>Thermococci</taxon>
        <taxon>Thermococcales</taxon>
        <taxon>Thermococcaceae</taxon>
        <taxon>Thermococcus</taxon>
    </lineage>
</organism>